<evidence type="ECO:0000313" key="2">
    <source>
        <dbReference type="Proteomes" id="UP000005459"/>
    </source>
</evidence>
<dbReference type="InterPro" id="IPR035069">
    <property type="entry name" value="TTHA1013/TTHA0281-like"/>
</dbReference>
<evidence type="ECO:0000313" key="1">
    <source>
        <dbReference type="EMBL" id="EGV16073.1"/>
    </source>
</evidence>
<dbReference type="PROSITE" id="PS51257">
    <property type="entry name" value="PROKAR_LIPOPROTEIN"/>
    <property type="match status" value="1"/>
</dbReference>
<dbReference type="eggNOG" id="COG1598">
    <property type="taxonomic scope" value="Bacteria"/>
</dbReference>
<reference evidence="1 2" key="1">
    <citation type="submission" date="2011-06" db="EMBL/GenBank/DDBJ databases">
        <title>The draft genome of Thiocapsa marina 5811.</title>
        <authorList>
            <consortium name="US DOE Joint Genome Institute (JGI-PGF)"/>
            <person name="Lucas S."/>
            <person name="Han J."/>
            <person name="Cheng J.-F."/>
            <person name="Goodwin L."/>
            <person name="Pitluck S."/>
            <person name="Peters L."/>
            <person name="Land M.L."/>
            <person name="Hauser L."/>
            <person name="Vogl K."/>
            <person name="Liu Z."/>
            <person name="Imhoff J."/>
            <person name="Thiel V."/>
            <person name="Frigaard N.-U."/>
            <person name="Bryant D."/>
            <person name="Woyke T.J."/>
        </authorList>
    </citation>
    <scope>NUCLEOTIDE SEQUENCE [LARGE SCALE GENOMIC DNA]</scope>
    <source>
        <strain evidence="1 2">5811</strain>
    </source>
</reference>
<dbReference type="EMBL" id="AFWV01000024">
    <property type="protein sequence ID" value="EGV16073.1"/>
    <property type="molecule type" value="Genomic_DNA"/>
</dbReference>
<name>F9UIC1_9GAMM</name>
<dbReference type="OrthoDB" id="9797194at2"/>
<dbReference type="AlphaFoldDB" id="F9UIC1"/>
<dbReference type="Proteomes" id="UP000005459">
    <property type="component" value="Unassembled WGS sequence"/>
</dbReference>
<organism evidence="1 2">
    <name type="scientific">Thiocapsa marina 5811</name>
    <dbReference type="NCBI Taxonomy" id="768671"/>
    <lineage>
        <taxon>Bacteria</taxon>
        <taxon>Pseudomonadati</taxon>
        <taxon>Pseudomonadota</taxon>
        <taxon>Gammaproteobacteria</taxon>
        <taxon>Chromatiales</taxon>
        <taxon>Chromatiaceae</taxon>
        <taxon>Thiocapsa</taxon>
    </lineage>
</organism>
<dbReference type="SUPFAM" id="SSF143100">
    <property type="entry name" value="TTHA1013/TTHA0281-like"/>
    <property type="match status" value="1"/>
</dbReference>
<accession>F9UIC1</accession>
<sequence length="79" mass="8698">MKESDRYAKVVEWSDEDQCYIGSCPGLMFGGCHGSDEIAVFRELCDLVDEVIALYHQDGKPLPAPTAGHDLANRLQDVA</sequence>
<dbReference type="RefSeq" id="WP_007195545.1">
    <property type="nucleotide sequence ID" value="NZ_AFWV01000024.1"/>
</dbReference>
<gene>
    <name evidence="1" type="ORF">ThimaDRAFT_4674</name>
</gene>
<protein>
    <submittedName>
        <fullName evidence="1">HicB family protein</fullName>
    </submittedName>
</protein>
<dbReference type="STRING" id="768671.ThimaDRAFT_4674"/>
<proteinExistence type="predicted"/>
<keyword evidence="2" id="KW-1185">Reference proteome</keyword>